<dbReference type="Proteomes" id="UP000236161">
    <property type="component" value="Unassembled WGS sequence"/>
</dbReference>
<dbReference type="AlphaFoldDB" id="A0A2H9ZVW5"/>
<keyword evidence="5 6" id="KW-0472">Membrane</keyword>
<dbReference type="Pfam" id="PF05078">
    <property type="entry name" value="DUF679"/>
    <property type="match status" value="1"/>
</dbReference>
<evidence type="ECO:0000256" key="6">
    <source>
        <dbReference type="SAM" id="Phobius"/>
    </source>
</evidence>
<comment type="similarity">
    <text evidence="2">Belongs to the plant DMP1 protein family.</text>
</comment>
<dbReference type="GO" id="GO:0005737">
    <property type="term" value="C:cytoplasm"/>
    <property type="evidence" value="ECO:0007669"/>
    <property type="project" value="UniProtKB-ARBA"/>
</dbReference>
<dbReference type="STRING" id="1088818.A0A2H9ZVW5"/>
<dbReference type="EMBL" id="KZ453230">
    <property type="protein sequence ID" value="PKA47455.1"/>
    <property type="molecule type" value="Genomic_DNA"/>
</dbReference>
<comment type="subcellular location">
    <subcellularLocation>
        <location evidence="1">Membrane</location>
        <topology evidence="1">Multi-pass membrane protein</topology>
    </subcellularLocation>
</comment>
<evidence type="ECO:0000256" key="1">
    <source>
        <dbReference type="ARBA" id="ARBA00004141"/>
    </source>
</evidence>
<dbReference type="PANTHER" id="PTHR31621">
    <property type="entry name" value="PROTEIN DMP3"/>
    <property type="match status" value="1"/>
</dbReference>
<evidence type="ECO:0000313" key="8">
    <source>
        <dbReference type="Proteomes" id="UP000236161"/>
    </source>
</evidence>
<feature type="transmembrane region" description="Helical" evidence="6">
    <location>
        <begin position="136"/>
        <end position="155"/>
    </location>
</feature>
<sequence length="172" mass="18878">MVIDKTLASASNLSKLLPTGTVLAFQTLSPSFTNKGHCYASNRILTYALIVICVASCLFFTFTDSLTGRDGQLYYGVATSKGLYILNEDQLRRLRRRWVDWVHALFGVAVFLALAFGDGNVQSCFFPSAGRQSKELLVNLPLGAAVFASLVFMVFPTSRKGIGYTDGETENR</sequence>
<keyword evidence="8" id="KW-1185">Reference proteome</keyword>
<accession>A0A2H9ZVW5</accession>
<dbReference type="OrthoDB" id="657601at2759"/>
<keyword evidence="3 6" id="KW-0812">Transmembrane</keyword>
<dbReference type="PANTHER" id="PTHR31621:SF5">
    <property type="entry name" value="PROTEIN DMP10"/>
    <property type="match status" value="1"/>
</dbReference>
<keyword evidence="4 6" id="KW-1133">Transmembrane helix</keyword>
<dbReference type="InterPro" id="IPR007770">
    <property type="entry name" value="DMP"/>
</dbReference>
<protein>
    <submittedName>
        <fullName evidence="7">Uncharacterized protein</fullName>
    </submittedName>
</protein>
<dbReference type="GO" id="GO:0010256">
    <property type="term" value="P:endomembrane system organization"/>
    <property type="evidence" value="ECO:0007669"/>
    <property type="project" value="TreeGrafter"/>
</dbReference>
<proteinExistence type="inferred from homology"/>
<evidence type="ECO:0000256" key="3">
    <source>
        <dbReference type="ARBA" id="ARBA00022692"/>
    </source>
</evidence>
<evidence type="ECO:0000313" key="7">
    <source>
        <dbReference type="EMBL" id="PKA47455.1"/>
    </source>
</evidence>
<evidence type="ECO:0000256" key="2">
    <source>
        <dbReference type="ARBA" id="ARBA00008707"/>
    </source>
</evidence>
<gene>
    <name evidence="7" type="ORF">AXF42_Ash020184</name>
</gene>
<dbReference type="GO" id="GO:0016020">
    <property type="term" value="C:membrane"/>
    <property type="evidence" value="ECO:0007669"/>
    <property type="project" value="UniProtKB-SubCell"/>
</dbReference>
<evidence type="ECO:0000256" key="4">
    <source>
        <dbReference type="ARBA" id="ARBA00022989"/>
    </source>
</evidence>
<feature type="transmembrane region" description="Helical" evidence="6">
    <location>
        <begin position="44"/>
        <end position="62"/>
    </location>
</feature>
<feature type="transmembrane region" description="Helical" evidence="6">
    <location>
        <begin position="98"/>
        <end position="116"/>
    </location>
</feature>
<name>A0A2H9ZVW5_9ASPA</name>
<evidence type="ECO:0000256" key="5">
    <source>
        <dbReference type="ARBA" id="ARBA00023136"/>
    </source>
</evidence>
<reference evidence="7 8" key="1">
    <citation type="journal article" date="2017" name="Nature">
        <title>The Apostasia genome and the evolution of orchids.</title>
        <authorList>
            <person name="Zhang G.Q."/>
            <person name="Liu K.W."/>
            <person name="Li Z."/>
            <person name="Lohaus R."/>
            <person name="Hsiao Y.Y."/>
            <person name="Niu S.C."/>
            <person name="Wang J.Y."/>
            <person name="Lin Y.C."/>
            <person name="Xu Q."/>
            <person name="Chen L.J."/>
            <person name="Yoshida K."/>
            <person name="Fujiwara S."/>
            <person name="Wang Z.W."/>
            <person name="Zhang Y.Q."/>
            <person name="Mitsuda N."/>
            <person name="Wang M."/>
            <person name="Liu G.H."/>
            <person name="Pecoraro L."/>
            <person name="Huang H.X."/>
            <person name="Xiao X.J."/>
            <person name="Lin M."/>
            <person name="Wu X.Y."/>
            <person name="Wu W.L."/>
            <person name="Chen Y.Y."/>
            <person name="Chang S.B."/>
            <person name="Sakamoto S."/>
            <person name="Ohme-Takagi M."/>
            <person name="Yagi M."/>
            <person name="Zeng S.J."/>
            <person name="Shen C.Y."/>
            <person name="Yeh C.M."/>
            <person name="Luo Y.B."/>
            <person name="Tsai W.C."/>
            <person name="Van de Peer Y."/>
            <person name="Liu Z.J."/>
        </authorList>
    </citation>
    <scope>NUCLEOTIDE SEQUENCE [LARGE SCALE GENOMIC DNA]</scope>
    <source>
        <strain evidence="8">cv. Shenzhen</strain>
        <tissue evidence="7">Stem</tissue>
    </source>
</reference>
<organism evidence="7 8">
    <name type="scientific">Apostasia shenzhenica</name>
    <dbReference type="NCBI Taxonomy" id="1088818"/>
    <lineage>
        <taxon>Eukaryota</taxon>
        <taxon>Viridiplantae</taxon>
        <taxon>Streptophyta</taxon>
        <taxon>Embryophyta</taxon>
        <taxon>Tracheophyta</taxon>
        <taxon>Spermatophyta</taxon>
        <taxon>Magnoliopsida</taxon>
        <taxon>Liliopsida</taxon>
        <taxon>Asparagales</taxon>
        <taxon>Orchidaceae</taxon>
        <taxon>Apostasioideae</taxon>
        <taxon>Apostasia</taxon>
    </lineage>
</organism>